<gene>
    <name evidence="2" type="ORF">ACFQKD_02070</name>
</gene>
<sequence length="258" mass="28573">MTLREIAFVLDDGAHRVATDGGLERLADLREERAAARRAFEVSLEIDSEGGASFAGEWFRDVSAEIAAAKGCRAANERIVTDGGQEIEQRRYCGDRDDWEYGDPCVGYNVPLSMRKGGATGPMVKKTFGTRGTSYKSHSVATACEDCGIVRYFASSGFVTSYWCANCDDVRWFYFRWDLNRGELPESGDYVEPDRKIVADGGEPETDEVEYITWCDDACGRLGGYRGKPAAETTAKSHRETTGHSAYVLPRHEDGDQQ</sequence>
<keyword evidence="3" id="KW-1185">Reference proteome</keyword>
<evidence type="ECO:0000256" key="1">
    <source>
        <dbReference type="SAM" id="MobiDB-lite"/>
    </source>
</evidence>
<dbReference type="AlphaFoldDB" id="A0ABD5WRC8"/>
<reference evidence="2 3" key="1">
    <citation type="journal article" date="2019" name="Int. J. Syst. Evol. Microbiol.">
        <title>The Global Catalogue of Microorganisms (GCM) 10K type strain sequencing project: providing services to taxonomists for standard genome sequencing and annotation.</title>
        <authorList>
            <consortium name="The Broad Institute Genomics Platform"/>
            <consortium name="The Broad Institute Genome Sequencing Center for Infectious Disease"/>
            <person name="Wu L."/>
            <person name="Ma J."/>
        </authorList>
    </citation>
    <scope>NUCLEOTIDE SEQUENCE [LARGE SCALE GENOMIC DNA]</scope>
    <source>
        <strain evidence="2 3">DT55</strain>
    </source>
</reference>
<comment type="caution">
    <text evidence="2">The sequence shown here is derived from an EMBL/GenBank/DDBJ whole genome shotgun (WGS) entry which is preliminary data.</text>
</comment>
<name>A0ABD5WRC8_9EURY</name>
<proteinExistence type="predicted"/>
<dbReference type="RefSeq" id="WP_276236437.1">
    <property type="nucleotide sequence ID" value="NZ_CP119989.1"/>
</dbReference>
<evidence type="ECO:0000313" key="3">
    <source>
        <dbReference type="Proteomes" id="UP001596388"/>
    </source>
</evidence>
<accession>A0ABD5WRC8</accession>
<protein>
    <submittedName>
        <fullName evidence="2">Uncharacterized protein</fullName>
    </submittedName>
</protein>
<organism evidence="2 3">
    <name type="scientific">Halobaculum marinum</name>
    <dbReference type="NCBI Taxonomy" id="3031996"/>
    <lineage>
        <taxon>Archaea</taxon>
        <taxon>Methanobacteriati</taxon>
        <taxon>Methanobacteriota</taxon>
        <taxon>Stenosarchaea group</taxon>
        <taxon>Halobacteria</taxon>
        <taxon>Halobacteriales</taxon>
        <taxon>Haloferacaceae</taxon>
        <taxon>Halobaculum</taxon>
    </lineage>
</organism>
<evidence type="ECO:0000313" key="2">
    <source>
        <dbReference type="EMBL" id="MFC7096077.1"/>
    </source>
</evidence>
<dbReference type="EMBL" id="JBHTAG010000002">
    <property type="protein sequence ID" value="MFC7096077.1"/>
    <property type="molecule type" value="Genomic_DNA"/>
</dbReference>
<dbReference type="Proteomes" id="UP001596388">
    <property type="component" value="Unassembled WGS sequence"/>
</dbReference>
<feature type="region of interest" description="Disordered" evidence="1">
    <location>
        <begin position="229"/>
        <end position="258"/>
    </location>
</feature>
<dbReference type="GeneID" id="79270039"/>